<evidence type="ECO:0000256" key="4">
    <source>
        <dbReference type="ARBA" id="ARBA00023157"/>
    </source>
</evidence>
<dbReference type="PRINTS" id="PR00439">
    <property type="entry name" value="11SGLOBULIN"/>
</dbReference>
<keyword evidence="9" id="KW-1185">Reference proteome</keyword>
<dbReference type="CDD" id="cd02243">
    <property type="entry name" value="cupin_11S_legumin_C"/>
    <property type="match status" value="1"/>
</dbReference>
<comment type="function">
    <text evidence="5">Seed storage protein.</text>
</comment>
<dbReference type="Gene3D" id="2.60.120.10">
    <property type="entry name" value="Jelly Rolls"/>
    <property type="match status" value="2"/>
</dbReference>
<keyword evidence="4 5" id="KW-1015">Disulfide bond</keyword>
<keyword evidence="2 5" id="KW-0758">Storage protein</keyword>
<reference evidence="8 9" key="1">
    <citation type="journal article" date="2021" name="Nat. Commun.">
        <title>Incipient diploidization of the medicinal plant Perilla within 10,000 years.</title>
        <authorList>
            <person name="Zhang Y."/>
            <person name="Shen Q."/>
            <person name="Leng L."/>
            <person name="Zhang D."/>
            <person name="Chen S."/>
            <person name="Shi Y."/>
            <person name="Ning Z."/>
            <person name="Chen S."/>
        </authorList>
    </citation>
    <scope>NUCLEOTIDE SEQUENCE [LARGE SCALE GENOMIC DNA]</scope>
    <source>
        <strain evidence="9">cv. PC099</strain>
    </source>
</reference>
<evidence type="ECO:0000256" key="1">
    <source>
        <dbReference type="ARBA" id="ARBA00007178"/>
    </source>
</evidence>
<feature type="chain" id="PRO_5041770761" description="Cupin type-1 domain-containing protein" evidence="5">
    <location>
        <begin position="21"/>
        <end position="473"/>
    </location>
</feature>
<evidence type="ECO:0000313" key="9">
    <source>
        <dbReference type="Proteomes" id="UP001190926"/>
    </source>
</evidence>
<protein>
    <recommendedName>
        <fullName evidence="7">Cupin type-1 domain-containing protein</fullName>
    </recommendedName>
</protein>
<dbReference type="SMART" id="SM00835">
    <property type="entry name" value="Cupin_1"/>
    <property type="match status" value="2"/>
</dbReference>
<dbReference type="InterPro" id="IPR022379">
    <property type="entry name" value="11S_seedstore_CS"/>
</dbReference>
<keyword evidence="3 5" id="KW-0708">Seed storage protein</keyword>
<evidence type="ECO:0000256" key="6">
    <source>
        <dbReference type="SAM" id="MobiDB-lite"/>
    </source>
</evidence>
<dbReference type="AlphaFoldDB" id="A0AAD4IMM7"/>
<evidence type="ECO:0000313" key="8">
    <source>
        <dbReference type="EMBL" id="KAH6755418.1"/>
    </source>
</evidence>
<keyword evidence="5" id="KW-0732">Signal</keyword>
<evidence type="ECO:0000256" key="5">
    <source>
        <dbReference type="RuleBase" id="RU003681"/>
    </source>
</evidence>
<proteinExistence type="inferred from homology"/>
<name>A0AAD4IMM7_PERFH</name>
<dbReference type="GO" id="GO:0045735">
    <property type="term" value="F:nutrient reservoir activity"/>
    <property type="evidence" value="ECO:0007669"/>
    <property type="project" value="UniProtKB-KW"/>
</dbReference>
<dbReference type="CDD" id="cd02242">
    <property type="entry name" value="cupin_11S_legumin_N"/>
    <property type="match status" value="1"/>
</dbReference>
<comment type="caution">
    <text evidence="8">The sequence shown here is derived from an EMBL/GenBank/DDBJ whole genome shotgun (WGS) entry which is preliminary data.</text>
</comment>
<evidence type="ECO:0000256" key="3">
    <source>
        <dbReference type="ARBA" id="ARBA00023129"/>
    </source>
</evidence>
<dbReference type="InterPro" id="IPR014710">
    <property type="entry name" value="RmlC-like_jellyroll"/>
</dbReference>
<feature type="domain" description="Cupin type-1" evidence="7">
    <location>
        <begin position="45"/>
        <end position="248"/>
    </location>
</feature>
<dbReference type="EMBL" id="SDAM02029606">
    <property type="protein sequence ID" value="KAH6755418.1"/>
    <property type="molecule type" value="Genomic_DNA"/>
</dbReference>
<dbReference type="Proteomes" id="UP001190926">
    <property type="component" value="Unassembled WGS sequence"/>
</dbReference>
<evidence type="ECO:0000256" key="2">
    <source>
        <dbReference type="ARBA" id="ARBA00022761"/>
    </source>
</evidence>
<dbReference type="InterPro" id="IPR011051">
    <property type="entry name" value="RmlC_Cupin_sf"/>
</dbReference>
<sequence>MASKLLLALSLSLLVSLAVGAENYRADARMGLGLRLSRNQQCRIQRISAVQPHHQIQSEGGLTELWDEMEAQFQCAGVVAMRNTLRPNALSLPNYHPNPRLVYIERGEGFIGVIFPGCAETYHGGEQASFEGRREGEQKEGGRARDSHQKIHRIRQGDIVVLPPGAVHWCHNDGSEDLVAVSINDLNHQSNQLDQKFRAFYLAGGVPSGQEQGQGKQEAGRESFHNIFGAFDAELMAEAFNVSPDIIRRMQASEEERGLSVMARESMRYIRPEEMREHSRRSSSNENGLEESFCSMKIMSNLDNTREADVYSRQAGKLNVVDMHKLPILRAVDMSAEKGTLFPNAMLSPDWAMQGHTIVYVTRGNAKVQVVDHKGQSLMNDRVQQGEMFVVPQFYTSTAEAGNEGFEWVAFKTSGFPMRNQVAGYTSALRAMPLQVLTNAYQMSPNEARAIKTNRGSQTFLLSPTRAHGRKHY</sequence>
<feature type="signal peptide" evidence="5">
    <location>
        <begin position="1"/>
        <end position="20"/>
    </location>
</feature>
<dbReference type="InterPro" id="IPR006044">
    <property type="entry name" value="11S_seedstore_pln"/>
</dbReference>
<dbReference type="SUPFAM" id="SSF51182">
    <property type="entry name" value="RmlC-like cupins"/>
    <property type="match status" value="1"/>
</dbReference>
<gene>
    <name evidence="8" type="ORF">C2S53_013459</name>
</gene>
<dbReference type="FunFam" id="2.60.120.10:FF:000073">
    <property type="entry name" value="Glycinin G1"/>
    <property type="match status" value="1"/>
</dbReference>
<organism evidence="8 9">
    <name type="scientific">Perilla frutescens var. hirtella</name>
    <name type="common">Perilla citriodora</name>
    <name type="synonym">Perilla setoyensis</name>
    <dbReference type="NCBI Taxonomy" id="608512"/>
    <lineage>
        <taxon>Eukaryota</taxon>
        <taxon>Viridiplantae</taxon>
        <taxon>Streptophyta</taxon>
        <taxon>Embryophyta</taxon>
        <taxon>Tracheophyta</taxon>
        <taxon>Spermatophyta</taxon>
        <taxon>Magnoliopsida</taxon>
        <taxon>eudicotyledons</taxon>
        <taxon>Gunneridae</taxon>
        <taxon>Pentapetalae</taxon>
        <taxon>asterids</taxon>
        <taxon>lamiids</taxon>
        <taxon>Lamiales</taxon>
        <taxon>Lamiaceae</taxon>
        <taxon>Nepetoideae</taxon>
        <taxon>Elsholtzieae</taxon>
        <taxon>Perilla</taxon>
    </lineage>
</organism>
<dbReference type="PANTHER" id="PTHR31189">
    <property type="entry name" value="OS03G0336100 PROTEIN-RELATED"/>
    <property type="match status" value="1"/>
</dbReference>
<comment type="similarity">
    <text evidence="1 5">Belongs to the 11S seed storage protein (globulins) family.</text>
</comment>
<feature type="region of interest" description="Disordered" evidence="6">
    <location>
        <begin position="126"/>
        <end position="148"/>
    </location>
</feature>
<comment type="subunit">
    <text evidence="5">Hexamer; each subunit is composed of an acidic and a basic chain derived from a single precursor and linked by a disulfide bond.</text>
</comment>
<accession>A0AAD4IMM7</accession>
<dbReference type="Pfam" id="PF00190">
    <property type="entry name" value="Cupin_1"/>
    <property type="match status" value="2"/>
</dbReference>
<evidence type="ECO:0000259" key="7">
    <source>
        <dbReference type="SMART" id="SM00835"/>
    </source>
</evidence>
<feature type="domain" description="Cupin type-1" evidence="7">
    <location>
        <begin position="300"/>
        <end position="449"/>
    </location>
</feature>
<feature type="compositionally biased region" description="Basic and acidic residues" evidence="6">
    <location>
        <begin position="131"/>
        <end position="148"/>
    </location>
</feature>
<dbReference type="PROSITE" id="PS00305">
    <property type="entry name" value="11S_SEED_STORAGE"/>
    <property type="match status" value="1"/>
</dbReference>
<dbReference type="InterPro" id="IPR050253">
    <property type="entry name" value="Seed_Storage-Functional"/>
</dbReference>
<dbReference type="PANTHER" id="PTHR31189:SF54">
    <property type="entry name" value="11S GLOBULIN SEED STORAGE PROTEIN 2-LIKE"/>
    <property type="match status" value="1"/>
</dbReference>
<dbReference type="InterPro" id="IPR006045">
    <property type="entry name" value="Cupin_1"/>
</dbReference>